<dbReference type="PANTHER" id="PTHR11346">
    <property type="entry name" value="GALECTIN"/>
    <property type="match status" value="1"/>
</dbReference>
<keyword evidence="2" id="KW-0677">Repeat</keyword>
<dbReference type="SMART" id="SM00908">
    <property type="entry name" value="Gal-bind_lectin"/>
    <property type="match status" value="2"/>
</dbReference>
<keyword evidence="6" id="KW-1185">Reference proteome</keyword>
<dbReference type="InterPro" id="IPR044156">
    <property type="entry name" value="Galectin-like"/>
</dbReference>
<name>A0AA88MZ72_TACVA</name>
<feature type="domain" description="Galectin" evidence="4">
    <location>
        <begin position="106"/>
        <end position="235"/>
    </location>
</feature>
<evidence type="ECO:0000313" key="6">
    <source>
        <dbReference type="Proteomes" id="UP001187315"/>
    </source>
</evidence>
<reference evidence="5" key="1">
    <citation type="submission" date="2023-08" db="EMBL/GenBank/DDBJ databases">
        <title>Pelteobagrus vachellii genome.</title>
        <authorList>
            <person name="Liu H."/>
        </authorList>
    </citation>
    <scope>NUCLEOTIDE SEQUENCE</scope>
    <source>
        <strain evidence="5">PRFRI_2022a</strain>
        <tissue evidence="5">Muscle</tissue>
    </source>
</reference>
<feature type="domain" description="Galectin" evidence="4">
    <location>
        <begin position="278"/>
        <end position="407"/>
    </location>
</feature>
<dbReference type="InterPro" id="IPR001079">
    <property type="entry name" value="Galectin_CRD"/>
</dbReference>
<dbReference type="Gene3D" id="2.60.120.200">
    <property type="match status" value="2"/>
</dbReference>
<comment type="caution">
    <text evidence="5">The sequence shown here is derived from an EMBL/GenBank/DDBJ whole genome shotgun (WGS) entry which is preliminary data.</text>
</comment>
<organism evidence="5 6">
    <name type="scientific">Tachysurus vachellii</name>
    <name type="common">Darkbarbel catfish</name>
    <name type="synonym">Pelteobagrus vachellii</name>
    <dbReference type="NCBI Taxonomy" id="175792"/>
    <lineage>
        <taxon>Eukaryota</taxon>
        <taxon>Metazoa</taxon>
        <taxon>Chordata</taxon>
        <taxon>Craniata</taxon>
        <taxon>Vertebrata</taxon>
        <taxon>Euteleostomi</taxon>
        <taxon>Actinopterygii</taxon>
        <taxon>Neopterygii</taxon>
        <taxon>Teleostei</taxon>
        <taxon>Ostariophysi</taxon>
        <taxon>Siluriformes</taxon>
        <taxon>Bagridae</taxon>
        <taxon>Tachysurus</taxon>
    </lineage>
</organism>
<dbReference type="SMART" id="SM00276">
    <property type="entry name" value="GLECT"/>
    <property type="match status" value="2"/>
</dbReference>
<dbReference type="Proteomes" id="UP001187315">
    <property type="component" value="Unassembled WGS sequence"/>
</dbReference>
<keyword evidence="1 3" id="KW-0430">Lectin</keyword>
<evidence type="ECO:0000313" key="5">
    <source>
        <dbReference type="EMBL" id="KAK2848359.1"/>
    </source>
</evidence>
<dbReference type="CDD" id="cd00070">
    <property type="entry name" value="GLECT"/>
    <property type="match status" value="2"/>
</dbReference>
<dbReference type="SUPFAM" id="SSF49899">
    <property type="entry name" value="Concanavalin A-like lectins/glucanases"/>
    <property type="match status" value="2"/>
</dbReference>
<sequence length="470" mass="50981">MSPTTGSLIEVPAEISHPVSNPELPNVDVIPQGLKTDMDVMFQVTLPADANDAVNFNSIHHEPEQLIDSSVVVEMNKIQDTSLTSGSLIDVPAEISHPVSNPELPYVDVIPGGLKTDMAVVFQGALPADSKQFAINFKTGKNDGDDIAFHINPRIGDVVALNSFRNGSWETEEHASVTAFTKEEALNMSIAINSEGYEVYVNGLHHCTFNHRIPVENISTLGISGDVIIYYFGFVEQLIDSSVVVEMNKIQDTSLTSGSLIDVPAEISHPVSNPELPYVDVIPGGLKTDMAVVFQGALPADSKQFAINFKTGKNDGDDIAFHINPRIGDVLALNSFRNGSWETEEHASVTAFTKEEALNMSIAINSEGYEVYVNGLHHCTFNHRIPVENISTLGIFGDVIIYYFGLVENWSRSSLALENKEPTDMTGTSLTLLPITSDKLALSFVSTIPGGIKADMAILFCGTVLEDSNE</sequence>
<dbReference type="InterPro" id="IPR013320">
    <property type="entry name" value="ConA-like_dom_sf"/>
</dbReference>
<evidence type="ECO:0000256" key="3">
    <source>
        <dbReference type="RuleBase" id="RU102079"/>
    </source>
</evidence>
<protein>
    <recommendedName>
        <fullName evidence="3">Galectin</fullName>
    </recommendedName>
</protein>
<accession>A0AA88MZ72</accession>
<dbReference type="Pfam" id="PF00337">
    <property type="entry name" value="Gal-bind_lectin"/>
    <property type="match status" value="2"/>
</dbReference>
<dbReference type="FunFam" id="2.60.120.200:FF:000124">
    <property type="entry name" value="Galectin-4"/>
    <property type="match status" value="2"/>
</dbReference>
<dbReference type="PANTHER" id="PTHR11346:SF32">
    <property type="entry name" value="GALECTIN-4"/>
    <property type="match status" value="1"/>
</dbReference>
<gene>
    <name evidence="5" type="ORF">Q7C36_010041</name>
</gene>
<dbReference type="GO" id="GO:0030246">
    <property type="term" value="F:carbohydrate binding"/>
    <property type="evidence" value="ECO:0007669"/>
    <property type="project" value="UniProtKB-UniRule"/>
</dbReference>
<proteinExistence type="predicted"/>
<dbReference type="AlphaFoldDB" id="A0AA88MZ72"/>
<evidence type="ECO:0000256" key="2">
    <source>
        <dbReference type="ARBA" id="ARBA00022737"/>
    </source>
</evidence>
<dbReference type="PROSITE" id="PS51304">
    <property type="entry name" value="GALECTIN"/>
    <property type="match status" value="2"/>
</dbReference>
<dbReference type="EMBL" id="JAVHJS010000009">
    <property type="protein sequence ID" value="KAK2848359.1"/>
    <property type="molecule type" value="Genomic_DNA"/>
</dbReference>
<evidence type="ECO:0000259" key="4">
    <source>
        <dbReference type="PROSITE" id="PS51304"/>
    </source>
</evidence>
<evidence type="ECO:0000256" key="1">
    <source>
        <dbReference type="ARBA" id="ARBA00022734"/>
    </source>
</evidence>